<dbReference type="Gene3D" id="3.90.870.20">
    <property type="entry name" value="Carbamoyltransferase, C-terminal domain"/>
    <property type="match status" value="1"/>
</dbReference>
<evidence type="ECO:0000259" key="2">
    <source>
        <dbReference type="Pfam" id="PF02543"/>
    </source>
</evidence>
<name>A0ABU5MWV2_9BACT</name>
<dbReference type="Gene3D" id="3.30.420.40">
    <property type="match status" value="2"/>
</dbReference>
<dbReference type="InterPro" id="IPR031730">
    <property type="entry name" value="Carbam_trans_C"/>
</dbReference>
<dbReference type="InterPro" id="IPR043129">
    <property type="entry name" value="ATPase_NBD"/>
</dbReference>
<dbReference type="InterPro" id="IPR003696">
    <property type="entry name" value="Carbtransf_dom"/>
</dbReference>
<dbReference type="CDD" id="cd24098">
    <property type="entry name" value="ASKHA_NBD_TobZ_N"/>
    <property type="match status" value="1"/>
</dbReference>
<accession>A0ABU5MWV2</accession>
<feature type="domain" description="Carbamoyltransferase C-terminal" evidence="3">
    <location>
        <begin position="393"/>
        <end position="562"/>
    </location>
</feature>
<dbReference type="PANTHER" id="PTHR34847">
    <property type="entry name" value="NODULATION PROTEIN U"/>
    <property type="match status" value="1"/>
</dbReference>
<evidence type="ECO:0000313" key="4">
    <source>
        <dbReference type="EMBL" id="MDZ8118701.1"/>
    </source>
</evidence>
<feature type="domain" description="Carbamoyltransferase" evidence="2">
    <location>
        <begin position="3"/>
        <end position="341"/>
    </location>
</feature>
<dbReference type="InterPro" id="IPR051338">
    <property type="entry name" value="NodU/CmcH_Carbamoyltrnsfr"/>
</dbReference>
<evidence type="ECO:0000256" key="1">
    <source>
        <dbReference type="ARBA" id="ARBA00006129"/>
    </source>
</evidence>
<proteinExistence type="inferred from homology"/>
<evidence type="ECO:0000259" key="3">
    <source>
        <dbReference type="Pfam" id="PF16861"/>
    </source>
</evidence>
<comment type="similarity">
    <text evidence="1">Belongs to the NodU/CmcH family.</text>
</comment>
<dbReference type="EMBL" id="JARVCO010000010">
    <property type="protein sequence ID" value="MDZ8118701.1"/>
    <property type="molecule type" value="Genomic_DNA"/>
</dbReference>
<evidence type="ECO:0000313" key="5">
    <source>
        <dbReference type="Proteomes" id="UP001290861"/>
    </source>
</evidence>
<keyword evidence="5" id="KW-1185">Reference proteome</keyword>
<dbReference type="Pfam" id="PF16861">
    <property type="entry name" value="Carbam_trans_C"/>
    <property type="match status" value="1"/>
</dbReference>
<dbReference type="SUPFAM" id="SSF53067">
    <property type="entry name" value="Actin-like ATPase domain"/>
    <property type="match status" value="1"/>
</dbReference>
<dbReference type="Pfam" id="PF02543">
    <property type="entry name" value="Carbam_trans_N"/>
    <property type="match status" value="1"/>
</dbReference>
<comment type="caution">
    <text evidence="4">The sequence shown here is derived from an EMBL/GenBank/DDBJ whole genome shotgun (WGS) entry which is preliminary data.</text>
</comment>
<gene>
    <name evidence="4" type="ORF">P9H32_08670</name>
</gene>
<dbReference type="PANTHER" id="PTHR34847:SF1">
    <property type="entry name" value="NODULATION PROTEIN U"/>
    <property type="match status" value="1"/>
</dbReference>
<reference evidence="4 5" key="1">
    <citation type="journal article" date="2024" name="Appl. Environ. Microbiol.">
        <title>Pontiella agarivorans sp. nov., a novel marine anaerobic bacterium capable of degrading macroalgal polysaccharides and fixing nitrogen.</title>
        <authorList>
            <person name="Liu N."/>
            <person name="Kivenson V."/>
            <person name="Peng X."/>
            <person name="Cui Z."/>
            <person name="Lankiewicz T.S."/>
            <person name="Gosselin K.M."/>
            <person name="English C.J."/>
            <person name="Blair E.M."/>
            <person name="O'Malley M.A."/>
            <person name="Valentine D.L."/>
        </authorList>
    </citation>
    <scope>NUCLEOTIDE SEQUENCE [LARGE SCALE GENOMIC DNA]</scope>
    <source>
        <strain evidence="4 5">NLcol2</strain>
    </source>
</reference>
<dbReference type="Proteomes" id="UP001290861">
    <property type="component" value="Unassembled WGS sequence"/>
</dbReference>
<sequence>MNIIGINYFYHDSTACIVVDGKLVTAIEEERLTRQKHTDEFPVQAIERCMKIAGLEDKDIDAVAVSIKPSMHWQKKAAYALGIGKGIKPFLGHEVGTSRYRQDQFWSWYLSCWPRGSKQPPIHWVSHHLAHIAGSFYVSPYEEAALLSIDGSGEWATSFVGYGKGTQVEQYNESYFPNSFGSFYEAATEFCGFRPNYDEGKTMGLAPFGDPEVFKDKVSEIISIGEDGSITVDTSMFNFQYWRRPYCNRKFYETFGAPRRHGEEFQKHHEDVAAAFQHVLEESALKICRDLKKKTGAKHLVIAGGVSLNSVMNGRIVRESGFEDLYVMPAAGDNGTAIGAAFYVWNGIHGKERSFVHMNPYVGTSYTDEEYQAIIKECKLNAEYHEHIEEVTAGLLAEGHIVGWYQGAMEIGPRALGNRSILADPSKPDMKDKINADVKHREAYRPFAPSVPVEHAKDYFDIEVEAPFMLKVCDVFPDKRDCVPAITHVDGSARVQTVREETNPRYHKLMMELGKITGVPVVLNTSFNVMGEPIVESPMDAIRCFFSTGLDKLVIGNYLIGK</sequence>
<dbReference type="InterPro" id="IPR038152">
    <property type="entry name" value="Carbam_trans_C_sf"/>
</dbReference>
<organism evidence="4 5">
    <name type="scientific">Pontiella agarivorans</name>
    <dbReference type="NCBI Taxonomy" id="3038953"/>
    <lineage>
        <taxon>Bacteria</taxon>
        <taxon>Pseudomonadati</taxon>
        <taxon>Kiritimatiellota</taxon>
        <taxon>Kiritimatiellia</taxon>
        <taxon>Kiritimatiellales</taxon>
        <taxon>Pontiellaceae</taxon>
        <taxon>Pontiella</taxon>
    </lineage>
</organism>
<protein>
    <submittedName>
        <fullName evidence="4">Carbamoyltransferase C-terminal domain-containing protein</fullName>
    </submittedName>
</protein>